<evidence type="ECO:0000313" key="21">
    <source>
        <dbReference type="EMBL" id="SHE55771.1"/>
    </source>
</evidence>
<dbReference type="InterPro" id="IPR056179">
    <property type="entry name" value="DHQS_C"/>
</dbReference>
<dbReference type="InterPro" id="IPR030963">
    <property type="entry name" value="DHQ_synth_fam"/>
</dbReference>
<protein>
    <recommendedName>
        <fullName evidence="8 18">3-dehydroquinate synthase</fullName>
        <shortName evidence="18">DHQS</shortName>
        <ecNumber evidence="7 18">4.2.3.4</ecNumber>
    </recommendedName>
</protein>
<dbReference type="RefSeq" id="WP_073247918.1">
    <property type="nucleotide sequence ID" value="NZ_FQVG01000007.1"/>
</dbReference>
<dbReference type="NCBIfam" id="TIGR01357">
    <property type="entry name" value="aroB"/>
    <property type="match status" value="1"/>
</dbReference>
<dbReference type="InterPro" id="IPR050071">
    <property type="entry name" value="Dehydroquinate_synthase"/>
</dbReference>
<evidence type="ECO:0000259" key="19">
    <source>
        <dbReference type="Pfam" id="PF01761"/>
    </source>
</evidence>
<keyword evidence="13 18" id="KW-0862">Zinc</keyword>
<sequence length="357" mass="41017">MKEIKINLKNPYSVIVTSTNSHLNFWFEQKKVGQLFIITDQNVDSIYADYFRSFEQKIIGKYIIKPGEDSKRIEIILDIYRALLKNNVDRRCTLIAFGGGVVGDIAGFVASTYKRGTNLVYIPTTIISQTDSSVGGKNGFNLDGIKNIIGTFYQPNLVYIDVNLIKTLDYRNFKNGMAEVIKYGLSLDENLFRFIEENKRAIKEREIDKLKYIVSECVKLKAGIVERDELDLGERHILNFGHTIGHSVETMFDFNILHGEAVAIGMVYESYIALKRKLISEDIFDRLIKILEYFELPTNINIDNYKRFKDIICKDKKNVDNNIKIVLPQGIGRAIITTDVKADTIVQNIQEYNRRLL</sequence>
<dbReference type="GO" id="GO:0009073">
    <property type="term" value="P:aromatic amino acid family biosynthetic process"/>
    <property type="evidence" value="ECO:0007669"/>
    <property type="project" value="UniProtKB-KW"/>
</dbReference>
<feature type="domain" description="3-dehydroquinate synthase N-terminal" evidence="19">
    <location>
        <begin position="62"/>
        <end position="174"/>
    </location>
</feature>
<evidence type="ECO:0000256" key="4">
    <source>
        <dbReference type="ARBA" id="ARBA00004496"/>
    </source>
</evidence>
<dbReference type="PIRSF" id="PIRSF001455">
    <property type="entry name" value="DHQ_synth"/>
    <property type="match status" value="1"/>
</dbReference>
<name>A0A1M4UG81_9CLOT</name>
<evidence type="ECO:0000256" key="3">
    <source>
        <dbReference type="ARBA" id="ARBA00001947"/>
    </source>
</evidence>
<dbReference type="GO" id="GO:0008652">
    <property type="term" value="P:amino acid biosynthetic process"/>
    <property type="evidence" value="ECO:0007669"/>
    <property type="project" value="UniProtKB-KW"/>
</dbReference>
<feature type="binding site" evidence="18">
    <location>
        <position position="146"/>
    </location>
    <ligand>
        <name>NAD(+)</name>
        <dbReference type="ChEBI" id="CHEBI:57540"/>
    </ligand>
</feature>
<dbReference type="GO" id="GO:0000166">
    <property type="term" value="F:nucleotide binding"/>
    <property type="evidence" value="ECO:0007669"/>
    <property type="project" value="UniProtKB-KW"/>
</dbReference>
<evidence type="ECO:0000313" key="22">
    <source>
        <dbReference type="Proteomes" id="UP000184423"/>
    </source>
</evidence>
<dbReference type="GO" id="GO:0046872">
    <property type="term" value="F:metal ion binding"/>
    <property type="evidence" value="ECO:0007669"/>
    <property type="project" value="UniProtKB-KW"/>
</dbReference>
<feature type="domain" description="3-dehydroquinate synthase C-terminal" evidence="20">
    <location>
        <begin position="176"/>
        <end position="318"/>
    </location>
</feature>
<dbReference type="Proteomes" id="UP000184423">
    <property type="component" value="Unassembled WGS sequence"/>
</dbReference>
<proteinExistence type="inferred from homology"/>
<evidence type="ECO:0000256" key="14">
    <source>
        <dbReference type="ARBA" id="ARBA00023027"/>
    </source>
</evidence>
<keyword evidence="22" id="KW-1185">Reference proteome</keyword>
<dbReference type="Pfam" id="PF24621">
    <property type="entry name" value="DHQS_C"/>
    <property type="match status" value="1"/>
</dbReference>
<comment type="function">
    <text evidence="18">Catalyzes the conversion of 3-deoxy-D-arabino-heptulosonate 7-phosphate (DAHP) to dehydroquinate (DHQ).</text>
</comment>
<keyword evidence="16 18" id="KW-0456">Lyase</keyword>
<dbReference type="EC" id="4.2.3.4" evidence="7 18"/>
<comment type="cofactor">
    <cofactor evidence="18">
        <name>Co(2+)</name>
        <dbReference type="ChEBI" id="CHEBI:48828"/>
    </cofactor>
    <cofactor evidence="18">
        <name>Zn(2+)</name>
        <dbReference type="ChEBI" id="CHEBI:29105"/>
    </cofactor>
    <text evidence="18">Binds 1 divalent metal cation per subunit. Can use either Co(2+) or Zn(2+).</text>
</comment>
<dbReference type="Pfam" id="PF01761">
    <property type="entry name" value="DHQ_synthase"/>
    <property type="match status" value="1"/>
</dbReference>
<accession>A0A1M4UG81</accession>
<keyword evidence="10 18" id="KW-0028">Amino-acid biosynthesis</keyword>
<feature type="binding site" evidence="18">
    <location>
        <position position="179"/>
    </location>
    <ligand>
        <name>Zn(2+)</name>
        <dbReference type="ChEBI" id="CHEBI:29105"/>
    </ligand>
</feature>
<comment type="similarity">
    <text evidence="6 18">Belongs to the sugar phosphate cyclases superfamily. Dehydroquinate synthase family.</text>
</comment>
<keyword evidence="11 18" id="KW-0479">Metal-binding</keyword>
<dbReference type="PANTHER" id="PTHR43622:SF7">
    <property type="entry name" value="3-DEHYDROQUINATE SYNTHASE, CHLOROPLASTIC"/>
    <property type="match status" value="1"/>
</dbReference>
<evidence type="ECO:0000256" key="6">
    <source>
        <dbReference type="ARBA" id="ARBA00005412"/>
    </source>
</evidence>
<keyword evidence="9 18" id="KW-0963">Cytoplasm</keyword>
<keyword evidence="17 18" id="KW-0170">Cobalt</keyword>
<evidence type="ECO:0000256" key="8">
    <source>
        <dbReference type="ARBA" id="ARBA00017684"/>
    </source>
</evidence>
<evidence type="ECO:0000256" key="2">
    <source>
        <dbReference type="ARBA" id="ARBA00001911"/>
    </source>
</evidence>
<organism evidence="21 22">
    <name type="scientific">Caloramator proteoclasticus DSM 10124</name>
    <dbReference type="NCBI Taxonomy" id="1121262"/>
    <lineage>
        <taxon>Bacteria</taxon>
        <taxon>Bacillati</taxon>
        <taxon>Bacillota</taxon>
        <taxon>Clostridia</taxon>
        <taxon>Eubacteriales</taxon>
        <taxon>Clostridiaceae</taxon>
        <taxon>Caloramator</taxon>
    </lineage>
</organism>
<keyword evidence="15 18" id="KW-0057">Aromatic amino acid biosynthesis</keyword>
<feature type="binding site" evidence="18">
    <location>
        <begin position="100"/>
        <end position="104"/>
    </location>
    <ligand>
        <name>NAD(+)</name>
        <dbReference type="ChEBI" id="CHEBI:57540"/>
    </ligand>
</feature>
<evidence type="ECO:0000256" key="7">
    <source>
        <dbReference type="ARBA" id="ARBA00013031"/>
    </source>
</evidence>
<keyword evidence="12 18" id="KW-0547">Nucleotide-binding</keyword>
<feature type="binding site" evidence="18">
    <location>
        <position position="258"/>
    </location>
    <ligand>
        <name>Zn(2+)</name>
        <dbReference type="ChEBI" id="CHEBI:29105"/>
    </ligand>
</feature>
<dbReference type="GO" id="GO:0009423">
    <property type="term" value="P:chorismate biosynthetic process"/>
    <property type="evidence" value="ECO:0007669"/>
    <property type="project" value="UniProtKB-UniRule"/>
</dbReference>
<dbReference type="FunFam" id="3.40.50.1970:FF:000007">
    <property type="entry name" value="Pentafunctional AROM polypeptide"/>
    <property type="match status" value="1"/>
</dbReference>
<dbReference type="SUPFAM" id="SSF56796">
    <property type="entry name" value="Dehydroquinate synthase-like"/>
    <property type="match status" value="1"/>
</dbReference>
<feature type="binding site" evidence="18">
    <location>
        <position position="137"/>
    </location>
    <ligand>
        <name>NAD(+)</name>
        <dbReference type="ChEBI" id="CHEBI:57540"/>
    </ligand>
</feature>
<comment type="cofactor">
    <cofactor evidence="3">
        <name>Zn(2+)</name>
        <dbReference type="ChEBI" id="CHEBI:29105"/>
    </cofactor>
</comment>
<comment type="subcellular location">
    <subcellularLocation>
        <location evidence="4 18">Cytoplasm</location>
    </subcellularLocation>
</comment>
<reference evidence="22" key="1">
    <citation type="submission" date="2016-11" db="EMBL/GenBank/DDBJ databases">
        <authorList>
            <person name="Varghese N."/>
            <person name="Submissions S."/>
        </authorList>
    </citation>
    <scope>NUCLEOTIDE SEQUENCE [LARGE SCALE GENOMIC DNA]</scope>
    <source>
        <strain evidence="22">DSM 10124</strain>
    </source>
</reference>
<evidence type="ECO:0000256" key="1">
    <source>
        <dbReference type="ARBA" id="ARBA00001393"/>
    </source>
</evidence>
<keyword evidence="14 18" id="KW-0520">NAD</keyword>
<dbReference type="Gene3D" id="3.40.50.1970">
    <property type="match status" value="1"/>
</dbReference>
<evidence type="ECO:0000259" key="20">
    <source>
        <dbReference type="Pfam" id="PF24621"/>
    </source>
</evidence>
<evidence type="ECO:0000256" key="9">
    <source>
        <dbReference type="ARBA" id="ARBA00022490"/>
    </source>
</evidence>
<evidence type="ECO:0000256" key="5">
    <source>
        <dbReference type="ARBA" id="ARBA00004661"/>
    </source>
</evidence>
<evidence type="ECO:0000256" key="17">
    <source>
        <dbReference type="ARBA" id="ARBA00023285"/>
    </source>
</evidence>
<dbReference type="InterPro" id="IPR030960">
    <property type="entry name" value="DHQS/DOIS_N"/>
</dbReference>
<dbReference type="PANTHER" id="PTHR43622">
    <property type="entry name" value="3-DEHYDROQUINATE SYNTHASE"/>
    <property type="match status" value="1"/>
</dbReference>
<dbReference type="UniPathway" id="UPA00053">
    <property type="reaction ID" value="UER00085"/>
</dbReference>
<dbReference type="EMBL" id="FQVG01000007">
    <property type="protein sequence ID" value="SHE55771.1"/>
    <property type="molecule type" value="Genomic_DNA"/>
</dbReference>
<dbReference type="Gene3D" id="1.20.1090.10">
    <property type="entry name" value="Dehydroquinate synthase-like - alpha domain"/>
    <property type="match status" value="1"/>
</dbReference>
<dbReference type="HAMAP" id="MF_00110">
    <property type="entry name" value="DHQ_synthase"/>
    <property type="match status" value="1"/>
</dbReference>
<evidence type="ECO:0000256" key="18">
    <source>
        <dbReference type="HAMAP-Rule" id="MF_00110"/>
    </source>
</evidence>
<comment type="pathway">
    <text evidence="5 18">Metabolic intermediate biosynthesis; chorismate biosynthesis; chorismate from D-erythrose 4-phosphate and phosphoenolpyruvate: step 2/7.</text>
</comment>
<evidence type="ECO:0000256" key="13">
    <source>
        <dbReference type="ARBA" id="ARBA00022833"/>
    </source>
</evidence>
<dbReference type="GO" id="GO:0005737">
    <property type="term" value="C:cytoplasm"/>
    <property type="evidence" value="ECO:0007669"/>
    <property type="project" value="UniProtKB-SubCell"/>
</dbReference>
<evidence type="ECO:0000256" key="11">
    <source>
        <dbReference type="ARBA" id="ARBA00022723"/>
    </source>
</evidence>
<evidence type="ECO:0000256" key="12">
    <source>
        <dbReference type="ARBA" id="ARBA00022741"/>
    </source>
</evidence>
<evidence type="ECO:0000256" key="10">
    <source>
        <dbReference type="ARBA" id="ARBA00022605"/>
    </source>
</evidence>
<evidence type="ECO:0000256" key="15">
    <source>
        <dbReference type="ARBA" id="ARBA00023141"/>
    </source>
</evidence>
<evidence type="ECO:0000256" key="16">
    <source>
        <dbReference type="ARBA" id="ARBA00023239"/>
    </source>
</evidence>
<dbReference type="InterPro" id="IPR016037">
    <property type="entry name" value="DHQ_synth_AroB"/>
</dbReference>
<gene>
    <name evidence="18" type="primary">aroB</name>
    <name evidence="21" type="ORF">SAMN02746091_00656</name>
</gene>
<dbReference type="GO" id="GO:0003856">
    <property type="term" value="F:3-dehydroquinate synthase activity"/>
    <property type="evidence" value="ECO:0007669"/>
    <property type="project" value="UniProtKB-UniRule"/>
</dbReference>
<comment type="caution">
    <text evidence="18">Lacks conserved residue(s) required for the propagation of feature annotation.</text>
</comment>
<comment type="cofactor">
    <cofactor evidence="2 18">
        <name>NAD(+)</name>
        <dbReference type="ChEBI" id="CHEBI:57540"/>
    </cofactor>
</comment>
<dbReference type="CDD" id="cd08195">
    <property type="entry name" value="DHQS"/>
    <property type="match status" value="1"/>
</dbReference>
<comment type="catalytic activity">
    <reaction evidence="1 18">
        <text>7-phospho-2-dehydro-3-deoxy-D-arabino-heptonate = 3-dehydroquinate + phosphate</text>
        <dbReference type="Rhea" id="RHEA:21968"/>
        <dbReference type="ChEBI" id="CHEBI:32364"/>
        <dbReference type="ChEBI" id="CHEBI:43474"/>
        <dbReference type="ChEBI" id="CHEBI:58394"/>
        <dbReference type="EC" id="4.2.3.4"/>
    </reaction>
</comment>
<feature type="binding site" evidence="18">
    <location>
        <begin position="124"/>
        <end position="125"/>
    </location>
    <ligand>
        <name>NAD(+)</name>
        <dbReference type="ChEBI" id="CHEBI:57540"/>
    </ligand>
</feature>
<feature type="binding site" evidence="18">
    <location>
        <position position="242"/>
    </location>
    <ligand>
        <name>Zn(2+)</name>
        <dbReference type="ChEBI" id="CHEBI:29105"/>
    </ligand>
</feature>
<dbReference type="AlphaFoldDB" id="A0A1M4UG81"/>